<protein>
    <submittedName>
        <fullName evidence="1">Uncharacterized protein</fullName>
    </submittedName>
</protein>
<comment type="caution">
    <text evidence="1">The sequence shown here is derived from an EMBL/GenBank/DDBJ whole genome shotgun (WGS) entry which is preliminary data.</text>
</comment>
<gene>
    <name evidence="1" type="ORF">LHYA1_G002491</name>
</gene>
<dbReference type="AlphaFoldDB" id="A0A8H8R664"/>
<dbReference type="OrthoDB" id="436852at2759"/>
<proteinExistence type="predicted"/>
<keyword evidence="2" id="KW-1185">Reference proteome</keyword>
<dbReference type="Proteomes" id="UP000431533">
    <property type="component" value="Unassembled WGS sequence"/>
</dbReference>
<evidence type="ECO:0000313" key="2">
    <source>
        <dbReference type="Proteomes" id="UP000431533"/>
    </source>
</evidence>
<evidence type="ECO:0000313" key="1">
    <source>
        <dbReference type="EMBL" id="TVY29078.1"/>
    </source>
</evidence>
<dbReference type="GeneID" id="41982689"/>
<dbReference type="EMBL" id="QGMH01000022">
    <property type="protein sequence ID" value="TVY29078.1"/>
    <property type="molecule type" value="Genomic_DNA"/>
</dbReference>
<sequence>MAVKYSIQNTRLRVIEDVLIDHHRLGQFTTFGRASSQDEAAQSLENHVLFEVMESLRARSLRITLAILYRYRGAVFFSNEKCSEKLHNLCSEVEESQIKAAVQGVDANSNKENLLAAIIVLLVKRLVFDTCQPRSSLSDILLYEYQHCVFQRDGAEALHRLHLGAWSRFYQDHDGTFTQYINAHAIALSSQLVEALAIFLEAGSQAENIPLAEQPQNASKSLYGVFLPVIKDCLKLKTKAVLSGQYYELQPLPSGTKYDPEKMTQASPAVVGSAPKKGNSLFCLLPSVIKYETKRFKDETLSAQDIGSLGEFINREEGQRTDGTVLFPALVTLQ</sequence>
<accession>A0A8H8R664</accession>
<name>A0A8H8R664_9HELO</name>
<dbReference type="RefSeq" id="XP_031007866.1">
    <property type="nucleotide sequence ID" value="XM_031147467.1"/>
</dbReference>
<reference evidence="1 2" key="1">
    <citation type="submission" date="2018-05" db="EMBL/GenBank/DDBJ databases">
        <title>Genome sequencing and assembly of the regulated plant pathogen Lachnellula willkommii and related sister species for the development of diagnostic species identification markers.</title>
        <authorList>
            <person name="Giroux E."/>
            <person name="Bilodeau G."/>
        </authorList>
    </citation>
    <scope>NUCLEOTIDE SEQUENCE [LARGE SCALE GENOMIC DNA]</scope>
    <source>
        <strain evidence="1 2">CBS 185.66</strain>
    </source>
</reference>
<organism evidence="1 2">
    <name type="scientific">Lachnellula hyalina</name>
    <dbReference type="NCBI Taxonomy" id="1316788"/>
    <lineage>
        <taxon>Eukaryota</taxon>
        <taxon>Fungi</taxon>
        <taxon>Dikarya</taxon>
        <taxon>Ascomycota</taxon>
        <taxon>Pezizomycotina</taxon>
        <taxon>Leotiomycetes</taxon>
        <taxon>Helotiales</taxon>
        <taxon>Lachnaceae</taxon>
        <taxon>Lachnellula</taxon>
    </lineage>
</organism>